<dbReference type="InterPro" id="IPR046784">
    <property type="entry name" value="Eap1"/>
</dbReference>
<dbReference type="GeneID" id="7052552"/>
<sequence length="484" mass="51138">MAEVLQYTVEDLVYLSKSSLVKKPNDIPEWILPEVIKADRERHFRQEKEYKKNDDDSKQFERKYAKSRHDDIVLGPPKLSFASSSENGRTVNKSDDALSAGGGTYTPPGSRFRGATTGSRLGTNNGNGVGAWMNVNKHTSRRRANDHEKRETLEKTHKSRTSGSGAAPSAHSLEEFEAWKKMMKGQNVAGGTGPGKKAPLSKMGSGAVSVASTAPNSGVSTPVPSAARPGLVSVDSMFGKWLNGQNASTNATPLNSPPRYGSPALSVDSTAVPGPSAMPASRFSKFFNGLNVPGSATNSKPGTPVVSQPASPRVAPKAAAPPSKGPREQGNEQTEKDAEGFQRILAMLGRQSNSVSNSPLVNNAQLAPAAPANIAPPPGLGGHTLSSEDVMFFRSLMTAESKVPPPPPGFANNAPVYSPYGKAAPIQSPGVYGRNMPDSGMVYAPPGFSNATQSNTSTPFSPPGYAQRQYGYGFPESLNPSWEG</sequence>
<feature type="region of interest" description="Disordered" evidence="1">
    <location>
        <begin position="248"/>
        <end position="267"/>
    </location>
</feature>
<dbReference type="EMBL" id="KE651167">
    <property type="protein sequence ID" value="EEB09114.1"/>
    <property type="molecule type" value="Genomic_DNA"/>
</dbReference>
<dbReference type="VEuPathDB" id="FungiDB:SJAG_04291"/>
<feature type="region of interest" description="Disordered" evidence="1">
    <location>
        <begin position="444"/>
        <end position="484"/>
    </location>
</feature>
<reference evidence="2 4" key="1">
    <citation type="journal article" date="2011" name="Science">
        <title>Comparative functional genomics of the fission yeasts.</title>
        <authorList>
            <person name="Rhind N."/>
            <person name="Chen Z."/>
            <person name="Yassour M."/>
            <person name="Thompson D.A."/>
            <person name="Haas B.J."/>
            <person name="Habib N."/>
            <person name="Wapinski I."/>
            <person name="Roy S."/>
            <person name="Lin M.F."/>
            <person name="Heiman D.I."/>
            <person name="Young S.K."/>
            <person name="Furuya K."/>
            <person name="Guo Y."/>
            <person name="Pidoux A."/>
            <person name="Chen H.M."/>
            <person name="Robbertse B."/>
            <person name="Goldberg J.M."/>
            <person name="Aoki K."/>
            <person name="Bayne E.H."/>
            <person name="Berlin A.M."/>
            <person name="Desjardins C.A."/>
            <person name="Dobbs E."/>
            <person name="Dukaj L."/>
            <person name="Fan L."/>
            <person name="FitzGerald M.G."/>
            <person name="French C."/>
            <person name="Gujja S."/>
            <person name="Hansen K."/>
            <person name="Keifenheim D."/>
            <person name="Levin J.Z."/>
            <person name="Mosher R.A."/>
            <person name="Mueller C.A."/>
            <person name="Pfiffner J."/>
            <person name="Priest M."/>
            <person name="Russ C."/>
            <person name="Smialowska A."/>
            <person name="Swoboda P."/>
            <person name="Sykes S.M."/>
            <person name="Vaughn M."/>
            <person name="Vengrova S."/>
            <person name="Yoder R."/>
            <person name="Zeng Q."/>
            <person name="Allshire R."/>
            <person name="Baulcombe D."/>
            <person name="Birren B.W."/>
            <person name="Brown W."/>
            <person name="Ekwall K."/>
            <person name="Kellis M."/>
            <person name="Leatherwood J."/>
            <person name="Levin H."/>
            <person name="Margalit H."/>
            <person name="Martienssen R."/>
            <person name="Nieduszynski C.A."/>
            <person name="Spatafora J.W."/>
            <person name="Friedman N."/>
            <person name="Dalgaard J.Z."/>
            <person name="Baumann P."/>
            <person name="Niki H."/>
            <person name="Regev A."/>
            <person name="Nusbaum C."/>
        </authorList>
    </citation>
    <scope>NUCLEOTIDE SEQUENCE [LARGE SCALE GENOMIC DNA]</scope>
    <source>
        <strain evidence="4">yFS275 / FY16936</strain>
    </source>
</reference>
<protein>
    <submittedName>
        <fullName evidence="2">Uncharacterized protein</fullName>
    </submittedName>
</protein>
<keyword evidence="4" id="KW-1185">Reference proteome</keyword>
<organism evidence="2 4">
    <name type="scientific">Schizosaccharomyces japonicus (strain yFS275 / FY16936)</name>
    <name type="common">Fission yeast</name>
    <dbReference type="NCBI Taxonomy" id="402676"/>
    <lineage>
        <taxon>Eukaryota</taxon>
        <taxon>Fungi</taxon>
        <taxon>Dikarya</taxon>
        <taxon>Ascomycota</taxon>
        <taxon>Taphrinomycotina</taxon>
        <taxon>Schizosaccharomycetes</taxon>
        <taxon>Schizosaccharomycetales</taxon>
        <taxon>Schizosaccharomycetaceae</taxon>
        <taxon>Schizosaccharomyces</taxon>
    </lineage>
</organism>
<accession>B6K6G0</accession>
<dbReference type="HOGENOM" id="CLU_548785_0_0_1"/>
<feature type="compositionally biased region" description="Polar residues" evidence="1">
    <location>
        <begin position="81"/>
        <end position="91"/>
    </location>
</feature>
<proteinExistence type="predicted"/>
<feature type="compositionally biased region" description="Polar residues" evidence="1">
    <location>
        <begin position="116"/>
        <end position="126"/>
    </location>
</feature>
<dbReference type="JaponicusDB" id="SJAG_04291">
    <property type="gene designation" value="eap1"/>
</dbReference>
<dbReference type="AlphaFoldDB" id="B6K6G0"/>
<feature type="compositionally biased region" description="Polar residues" evidence="1">
    <location>
        <begin position="294"/>
        <end position="308"/>
    </location>
</feature>
<dbReference type="Pfam" id="PF20566">
    <property type="entry name" value="Eap1"/>
    <property type="match status" value="1"/>
</dbReference>
<evidence type="ECO:0000256" key="1">
    <source>
        <dbReference type="SAM" id="MobiDB-lite"/>
    </source>
</evidence>
<feature type="compositionally biased region" description="Polar residues" evidence="1">
    <location>
        <begin position="210"/>
        <end position="223"/>
    </location>
</feature>
<dbReference type="STRING" id="402676.B6K6G0"/>
<dbReference type="OrthoDB" id="2504266at2759"/>
<feature type="compositionally biased region" description="Basic and acidic residues" evidence="1">
    <location>
        <begin position="47"/>
        <end position="72"/>
    </location>
</feature>
<feature type="region of interest" description="Disordered" evidence="1">
    <location>
        <begin position="186"/>
        <end position="227"/>
    </location>
</feature>
<evidence type="ECO:0000313" key="3">
    <source>
        <dbReference type="JaponicusDB" id="SJAG_04291"/>
    </source>
</evidence>
<feature type="compositionally biased region" description="Basic and acidic residues" evidence="1">
    <location>
        <begin position="325"/>
        <end position="337"/>
    </location>
</feature>
<gene>
    <name evidence="3" type="primary">eap1</name>
    <name evidence="2" type="ORF">SJAG_04291</name>
</gene>
<feature type="compositionally biased region" description="Polar residues" evidence="1">
    <location>
        <begin position="449"/>
        <end position="459"/>
    </location>
</feature>
<dbReference type="OMA" id="EAWKRMM"/>
<feature type="region of interest" description="Disordered" evidence="1">
    <location>
        <begin position="47"/>
        <end position="170"/>
    </location>
</feature>
<evidence type="ECO:0000313" key="2">
    <source>
        <dbReference type="EMBL" id="EEB09114.1"/>
    </source>
</evidence>
<feature type="compositionally biased region" description="Basic and acidic residues" evidence="1">
    <location>
        <begin position="143"/>
        <end position="156"/>
    </location>
</feature>
<feature type="region of interest" description="Disordered" evidence="1">
    <location>
        <begin position="294"/>
        <end position="337"/>
    </location>
</feature>
<feature type="compositionally biased region" description="Low complexity" evidence="1">
    <location>
        <begin position="309"/>
        <end position="322"/>
    </location>
</feature>
<evidence type="ECO:0000313" key="4">
    <source>
        <dbReference type="Proteomes" id="UP000001744"/>
    </source>
</evidence>
<name>B6K6G0_SCHJY</name>
<dbReference type="Proteomes" id="UP000001744">
    <property type="component" value="Unassembled WGS sequence"/>
</dbReference>
<dbReference type="RefSeq" id="XP_002175407.1">
    <property type="nucleotide sequence ID" value="XM_002175371.2"/>
</dbReference>